<dbReference type="Proteomes" id="UP001057402">
    <property type="component" value="Chromosome 3"/>
</dbReference>
<keyword evidence="2" id="KW-1185">Reference proteome</keyword>
<accession>A0ACB9RMJ4</accession>
<gene>
    <name evidence="1" type="ORF">MLD38_005947</name>
</gene>
<evidence type="ECO:0000313" key="2">
    <source>
        <dbReference type="Proteomes" id="UP001057402"/>
    </source>
</evidence>
<name>A0ACB9RMJ4_9MYRT</name>
<dbReference type="EMBL" id="CM042882">
    <property type="protein sequence ID" value="KAI4379682.1"/>
    <property type="molecule type" value="Genomic_DNA"/>
</dbReference>
<comment type="caution">
    <text evidence="1">The sequence shown here is derived from an EMBL/GenBank/DDBJ whole genome shotgun (WGS) entry which is preliminary data.</text>
</comment>
<evidence type="ECO:0000313" key="1">
    <source>
        <dbReference type="EMBL" id="KAI4379682.1"/>
    </source>
</evidence>
<organism evidence="1 2">
    <name type="scientific">Melastoma candidum</name>
    <dbReference type="NCBI Taxonomy" id="119954"/>
    <lineage>
        <taxon>Eukaryota</taxon>
        <taxon>Viridiplantae</taxon>
        <taxon>Streptophyta</taxon>
        <taxon>Embryophyta</taxon>
        <taxon>Tracheophyta</taxon>
        <taxon>Spermatophyta</taxon>
        <taxon>Magnoliopsida</taxon>
        <taxon>eudicotyledons</taxon>
        <taxon>Gunneridae</taxon>
        <taxon>Pentapetalae</taxon>
        <taxon>rosids</taxon>
        <taxon>malvids</taxon>
        <taxon>Myrtales</taxon>
        <taxon>Melastomataceae</taxon>
        <taxon>Melastomatoideae</taxon>
        <taxon>Melastomateae</taxon>
        <taxon>Melastoma</taxon>
    </lineage>
</organism>
<sequence length="529" mass="58513">MRNASTPPQQIGILPKASLVRNSSRMRMDESLGNKPRPFSSYFNPFLLHLCYFVAVSLLGFLALRSATPRSVSSPPTDLDYFFTSVSATTVSSMSVVDMEVFSDLQLVIIIILMFSGGEVFTSLLGLQLRLLRSRFSAGRVAMNPSRITCLELKMLAGGVNYGINDDGLGMKLPPEDHRTLVFESIKWLAYVVSGYLVVVHVTGFASVFLYLTLISSASRVLDDKGISIRTFSAFLPVSTFSNCGFTLTNENMTVFRKNSGLLLVLFPLTLLGNTLYPPCLRAAIWGLGKLSKRPVFMYILKHHEAIGYEQLLPGSHSSFLLATAFGFLLLQFVLLTAMEWGSRVMAELNTYQRIVAAWFQVVNTRHSGETTFELASVSTAVLVLFIVMMYLPPYTTFLPTNKAGGISPPMKPKGKSSLTDYLLLSPLSYLAFFVVLVCVTEREKLRNDPLNFNVFNITIEVISAYGNVGYSMGYSCISRLEPTGPCKDTGYGFVGRWSTGAKIALIVVMFFGRLKKFFIPGGKAWKLS</sequence>
<proteinExistence type="predicted"/>
<protein>
    <submittedName>
        <fullName evidence="1">Uncharacterized protein</fullName>
    </submittedName>
</protein>
<reference evidence="2" key="1">
    <citation type="journal article" date="2023" name="Front. Plant Sci.">
        <title>Chromosomal-level genome assembly of Melastoma candidum provides insights into trichome evolution.</title>
        <authorList>
            <person name="Zhong Y."/>
            <person name="Wu W."/>
            <person name="Sun C."/>
            <person name="Zou P."/>
            <person name="Liu Y."/>
            <person name="Dai S."/>
            <person name="Zhou R."/>
        </authorList>
    </citation>
    <scope>NUCLEOTIDE SEQUENCE [LARGE SCALE GENOMIC DNA]</scope>
</reference>